<evidence type="ECO:0000256" key="1">
    <source>
        <dbReference type="SAM" id="SignalP"/>
    </source>
</evidence>
<accession>F8EVJ7</accession>
<reference evidence="2 3" key="1">
    <citation type="journal article" date="2011" name="J. Bacteriol.">
        <title>Genome sequence of the ethanol-producing Zymomonas mobilis subsp. pomaceae lectotype strain ATCC 29192.</title>
        <authorList>
            <person name="Kouvelis V.N."/>
            <person name="Davenport K.W."/>
            <person name="Brettin T.S."/>
            <person name="Bruce D."/>
            <person name="Detter C."/>
            <person name="Han C.S."/>
            <person name="Nolan M."/>
            <person name="Tapia R."/>
            <person name="Damoulaki A."/>
            <person name="Kyrpides N.C."/>
            <person name="Typas M.A."/>
            <person name="Pappas K.M."/>
        </authorList>
    </citation>
    <scope>NUCLEOTIDE SEQUENCE [LARGE SCALE GENOMIC DNA]</scope>
    <source>
        <strain evidence="3">ATCC 29192 / DSM 22645 / JCM 10191 / CCUG 17912 / NBRC 13757 / NCIMB 11200 / NRRL B-4491 / Barker I</strain>
    </source>
</reference>
<evidence type="ECO:0000313" key="3">
    <source>
        <dbReference type="Proteomes" id="UP000000491"/>
    </source>
</evidence>
<dbReference type="RefSeq" id="WP_013934722.1">
    <property type="nucleotide sequence ID" value="NC_015709.1"/>
</dbReference>
<dbReference type="HOGENOM" id="CLU_115777_0_0_5"/>
<feature type="chain" id="PRO_5003370101" evidence="1">
    <location>
        <begin position="23"/>
        <end position="157"/>
    </location>
</feature>
<feature type="signal peptide" evidence="1">
    <location>
        <begin position="1"/>
        <end position="22"/>
    </location>
</feature>
<dbReference type="eggNOG" id="ENOG503186Q">
    <property type="taxonomic scope" value="Bacteria"/>
</dbReference>
<dbReference type="PATRIC" id="fig|579138.3.peg.1531"/>
<dbReference type="Proteomes" id="UP000000491">
    <property type="component" value="Chromosome"/>
</dbReference>
<dbReference type="AlphaFoldDB" id="F8EVJ7"/>
<name>F8EVJ7_ZYMMT</name>
<dbReference type="EMBL" id="CP002865">
    <property type="protein sequence ID" value="AEI38334.1"/>
    <property type="molecule type" value="Genomic_DNA"/>
</dbReference>
<evidence type="ECO:0000313" key="2">
    <source>
        <dbReference type="EMBL" id="AEI38334.1"/>
    </source>
</evidence>
<sequence>MKATAFSWPVITLLMVSCSLSAAPAVAQETMMWDALSPEEQQAANAGGSPEKVQSLVIYGNDLCPKGKGDEIIICARRPENERYRLPKRFRDQQKQKFSNGAWSTKVADLERTTSIGLPTSCTTSNSNGLSGCYHQFIMDARAEREQRKKAEYGDEN</sequence>
<dbReference type="STRING" id="579138.Zymop_1444"/>
<gene>
    <name evidence="2" type="ordered locus">Zymop_1444</name>
</gene>
<organism evidence="2 3">
    <name type="scientific">Zymomonas mobilis subsp. pomaceae (strain ATCC 29192 / DSM 22645 / JCM 10191 / CCUG 17912 / NBRC 13757 / NCIMB 11200 / NRRL B-4491 / Barker I)</name>
    <dbReference type="NCBI Taxonomy" id="579138"/>
    <lineage>
        <taxon>Bacteria</taxon>
        <taxon>Pseudomonadati</taxon>
        <taxon>Pseudomonadota</taxon>
        <taxon>Alphaproteobacteria</taxon>
        <taxon>Sphingomonadales</taxon>
        <taxon>Zymomonadaceae</taxon>
        <taxon>Zymomonas</taxon>
    </lineage>
</organism>
<dbReference type="KEGG" id="zmp:Zymop_1444"/>
<dbReference type="PROSITE" id="PS51257">
    <property type="entry name" value="PROKAR_LIPOPROTEIN"/>
    <property type="match status" value="1"/>
</dbReference>
<keyword evidence="1" id="KW-0732">Signal</keyword>
<protein>
    <submittedName>
        <fullName evidence="2">Uncharacterized protein</fullName>
    </submittedName>
</protein>
<proteinExistence type="predicted"/>